<feature type="domain" description="RGS" evidence="1">
    <location>
        <begin position="91"/>
        <end position="189"/>
    </location>
</feature>
<keyword evidence="3" id="KW-1185">Reference proteome</keyword>
<evidence type="ECO:0000313" key="2">
    <source>
        <dbReference type="EMBL" id="CAJ0921059.1"/>
    </source>
</evidence>
<dbReference type="InterPro" id="IPR016137">
    <property type="entry name" value="RGS"/>
</dbReference>
<dbReference type="Pfam" id="PF00615">
    <property type="entry name" value="RGS"/>
    <property type="match status" value="1"/>
</dbReference>
<dbReference type="PANTHER" id="PTHR46583:SF1">
    <property type="entry name" value="REGULATOR OF G-PROTEIN SIGNALING 22"/>
    <property type="match status" value="1"/>
</dbReference>
<name>A0ABN9KRK8_9NEOB</name>
<accession>A0ABN9KRK8</accession>
<dbReference type="InterPro" id="IPR042651">
    <property type="entry name" value="Rgs22"/>
</dbReference>
<dbReference type="Proteomes" id="UP001176940">
    <property type="component" value="Unassembled WGS sequence"/>
</dbReference>
<dbReference type="InterPro" id="IPR036305">
    <property type="entry name" value="RGS_sf"/>
</dbReference>
<evidence type="ECO:0000259" key="1">
    <source>
        <dbReference type="Pfam" id="PF00615"/>
    </source>
</evidence>
<organism evidence="2 3">
    <name type="scientific">Ranitomeya imitator</name>
    <name type="common">mimic poison frog</name>
    <dbReference type="NCBI Taxonomy" id="111125"/>
    <lineage>
        <taxon>Eukaryota</taxon>
        <taxon>Metazoa</taxon>
        <taxon>Chordata</taxon>
        <taxon>Craniata</taxon>
        <taxon>Vertebrata</taxon>
        <taxon>Euteleostomi</taxon>
        <taxon>Amphibia</taxon>
        <taxon>Batrachia</taxon>
        <taxon>Anura</taxon>
        <taxon>Neobatrachia</taxon>
        <taxon>Hyloidea</taxon>
        <taxon>Dendrobatidae</taxon>
        <taxon>Dendrobatinae</taxon>
        <taxon>Ranitomeya</taxon>
    </lineage>
</organism>
<dbReference type="PANTHER" id="PTHR46583">
    <property type="entry name" value="REGULATOR OF G-PROTEIN SIGNALING 22"/>
    <property type="match status" value="1"/>
</dbReference>
<dbReference type="InterPro" id="IPR044926">
    <property type="entry name" value="RGS_subdomain_2"/>
</dbReference>
<dbReference type="EMBL" id="CAUEEQ010001869">
    <property type="protein sequence ID" value="CAJ0921059.1"/>
    <property type="molecule type" value="Genomic_DNA"/>
</dbReference>
<proteinExistence type="predicted"/>
<dbReference type="Gene3D" id="1.10.167.10">
    <property type="entry name" value="Regulator of G-protein Signalling 4, domain 2"/>
    <property type="match status" value="1"/>
</dbReference>
<comment type="caution">
    <text evidence="2">The sequence shown here is derived from an EMBL/GenBank/DDBJ whole genome shotgun (WGS) entry which is preliminary data.</text>
</comment>
<protein>
    <recommendedName>
        <fullName evidence="1">RGS domain-containing protein</fullName>
    </recommendedName>
</protein>
<reference evidence="2" key="1">
    <citation type="submission" date="2023-07" db="EMBL/GenBank/DDBJ databases">
        <authorList>
            <person name="Stuckert A."/>
        </authorList>
    </citation>
    <scope>NUCLEOTIDE SEQUENCE</scope>
</reference>
<sequence>MMLAGGWGKLLHDRLPLIVITEIQKYVRMRIEKKWLPLYLATEEFRERRKRKSQMKDVVEDVLFQTNKKKLGVWKQLDSKWITSSKEIIAFRKALLNSVTASQFQRFICLKGDFLENGLLFWQEVHKYKELCHSHCDESTIQNKITAIINCFINSSIPPALQIDIPPEQAEKIIERRRDLGPYVFREAEVS</sequence>
<gene>
    <name evidence="2" type="ORF">RIMI_LOCUS1435011</name>
</gene>
<dbReference type="SUPFAM" id="SSF48097">
    <property type="entry name" value="Regulator of G-protein signaling, RGS"/>
    <property type="match status" value="1"/>
</dbReference>
<evidence type="ECO:0000313" key="3">
    <source>
        <dbReference type="Proteomes" id="UP001176940"/>
    </source>
</evidence>